<accession>A0A4Y5TPH7</accession>
<dbReference type="Proteomes" id="UP000319063">
    <property type="component" value="Segment"/>
</dbReference>
<protein>
    <submittedName>
        <fullName evidence="4">Tail fiber protein</fullName>
    </submittedName>
</protein>
<dbReference type="EMBL" id="MK994515">
    <property type="protein sequence ID" value="QDB71222.1"/>
    <property type="molecule type" value="Genomic_DNA"/>
</dbReference>
<reference evidence="5" key="1">
    <citation type="submission" date="2019-05" db="EMBL/GenBank/DDBJ databases">
        <title>Complete Genome Sequence of Serratia marcescens Myophage Moabite.</title>
        <authorList>
            <person name="Price L."/>
            <person name="Rohren M."/>
            <person name="Newkirk H."/>
            <person name="Liu M."/>
            <person name="Ramsey J."/>
        </authorList>
    </citation>
    <scope>NUCLEOTIDE SEQUENCE [LARGE SCALE GENOMIC DNA]</scope>
</reference>
<evidence type="ECO:0000256" key="2">
    <source>
        <dbReference type="ARBA" id="ARBA00022844"/>
    </source>
</evidence>
<dbReference type="SUPFAM" id="SSF51126">
    <property type="entry name" value="Pectin lyase-like"/>
    <property type="match status" value="2"/>
</dbReference>
<feature type="domain" description="Right handed beta helix" evidence="3">
    <location>
        <begin position="537"/>
        <end position="628"/>
    </location>
</feature>
<evidence type="ECO:0000259" key="3">
    <source>
        <dbReference type="Pfam" id="PF13229"/>
    </source>
</evidence>
<dbReference type="GO" id="GO:0051701">
    <property type="term" value="P:biological process involved in interaction with host"/>
    <property type="evidence" value="ECO:0007669"/>
    <property type="project" value="UniProtKB-ARBA"/>
</dbReference>
<dbReference type="InterPro" id="IPR012334">
    <property type="entry name" value="Pectin_lyas_fold"/>
</dbReference>
<organism evidence="4 5">
    <name type="scientific">Serratia phage Moabite</name>
    <dbReference type="NCBI Taxonomy" id="2587814"/>
    <lineage>
        <taxon>Viruses</taxon>
        <taxon>Duplodnaviria</taxon>
        <taxon>Heunggongvirae</taxon>
        <taxon>Uroviricota</taxon>
        <taxon>Caudoviricetes</taxon>
        <taxon>Chimalliviridae</taxon>
        <taxon>Moabitevirus</taxon>
        <taxon>Moabitevirus moabite</taxon>
    </lineage>
</organism>
<feature type="domain" description="Right handed beta helix" evidence="3">
    <location>
        <begin position="298"/>
        <end position="413"/>
    </location>
</feature>
<dbReference type="Pfam" id="PF13229">
    <property type="entry name" value="Beta_helix"/>
    <property type="match status" value="2"/>
</dbReference>
<comment type="subcellular location">
    <subcellularLocation>
        <location evidence="1">Virion</location>
    </subcellularLocation>
</comment>
<dbReference type="GO" id="GO:0019058">
    <property type="term" value="P:viral life cycle"/>
    <property type="evidence" value="ECO:0007669"/>
    <property type="project" value="UniProtKB-ARBA"/>
</dbReference>
<dbReference type="SMART" id="SM00710">
    <property type="entry name" value="PbH1"/>
    <property type="match status" value="8"/>
</dbReference>
<dbReference type="InterPro" id="IPR039448">
    <property type="entry name" value="Beta_helix"/>
</dbReference>
<evidence type="ECO:0000313" key="4">
    <source>
        <dbReference type="EMBL" id="QDB71222.1"/>
    </source>
</evidence>
<evidence type="ECO:0000256" key="1">
    <source>
        <dbReference type="ARBA" id="ARBA00004328"/>
    </source>
</evidence>
<dbReference type="InterPro" id="IPR011050">
    <property type="entry name" value="Pectin_lyase_fold/virulence"/>
</dbReference>
<keyword evidence="2" id="KW-0946">Virion</keyword>
<dbReference type="InterPro" id="IPR006626">
    <property type="entry name" value="PbH1"/>
</dbReference>
<keyword evidence="5" id="KW-1185">Reference proteome</keyword>
<sequence length="806" mass="86225">MVDQVKISELGKATVVRESDAIPLNNTTTRGLPITRQADITNIRSAILFNDAFNSIEEGLDITNNGDSFYVYNDADKLTVARYLKINDVASPVVGEDGKQIIEGTGIALKTIGDLGGPFGFGVVGRVDSYDSLRNLVPTKEGQVVYLNGFHSGSHLGGGAFISSLTYSVDDGGTVASVSNGNYSWKRLLGNEINLEMFGAVGDGVNVDNDSIDNALAFCKLNGKSDNNIIVKLTRNYRVNKSFELTSFTSIIGPGEIFIDSQDLTLILFTGSDLESLLIQGLIISRAVDKPATMWSKGATAIQLTRVKDLTIRDNDISLQTDAISVSNSDRVLIENNKTHELGEEGIAIRSSRNFIVRGNHVFHHHGDGILMKTGNIECHDGQIVDNFVYDGLIDPVAAVGQRGGGITLNDENINGAGGSSTTMDGLVVSRNTCRNLSYGIAFNNLTSAVIQGNIITGVTRFGLVIDTTPFNNPALNPVLRFSVSGNILKDIGEVGIGFRSNRGITVDYVSVTGNVIENAGYKTNGDFPSLDIGTGTVTGNTVVNGRVAIMASGNALINANQFIGSPFTSPGANSVWIKLSESVTFSNNLVKDTNMGHIRMSATKNMIFTNNNIDTASTYGVLAFVTSGLPYGHSMFRDNIYITKAPSVCNFTIGADSIRSLGLSRAEFGNNDYMYDSTLSSLVNYKKGDRISLVAPEGGASTYVVIDETGKKAAVEFTPYYVKSNTFTQSVPANGTAVIVAQDSKVKGTWAVGKVWCSVNRNGVMIQCDCTKDGEVTIRFVNTTAATVTLTNAVVTLECFEMPNI</sequence>
<gene>
    <name evidence="4" type="ORF">CPT_Moabite_192</name>
</gene>
<dbReference type="Gene3D" id="2.160.20.10">
    <property type="entry name" value="Single-stranded right-handed beta-helix, Pectin lyase-like"/>
    <property type="match status" value="1"/>
</dbReference>
<name>A0A4Y5TPH7_9CAUD</name>
<proteinExistence type="predicted"/>
<evidence type="ECO:0000313" key="5">
    <source>
        <dbReference type="Proteomes" id="UP000319063"/>
    </source>
</evidence>
<dbReference type="GO" id="GO:0044423">
    <property type="term" value="C:virion component"/>
    <property type="evidence" value="ECO:0007669"/>
    <property type="project" value="UniProtKB-KW"/>
</dbReference>